<evidence type="ECO:0000313" key="2">
    <source>
        <dbReference type="EMBL" id="KAK7532077.1"/>
    </source>
</evidence>
<name>A0ABR1LA05_9PEZI</name>
<evidence type="ECO:0000256" key="1">
    <source>
        <dbReference type="SAM" id="MobiDB-lite"/>
    </source>
</evidence>
<accession>A0ABR1LA05</accession>
<gene>
    <name evidence="2" type="ORF">J3D65DRAFT_91710</name>
</gene>
<dbReference type="EMBL" id="JBBPEH010000011">
    <property type="protein sequence ID" value="KAK7532077.1"/>
    <property type="molecule type" value="Genomic_DNA"/>
</dbReference>
<comment type="caution">
    <text evidence="2">The sequence shown here is derived from an EMBL/GenBank/DDBJ whole genome shotgun (WGS) entry which is preliminary data.</text>
</comment>
<protein>
    <submittedName>
        <fullName evidence="2">Uncharacterized protein</fullName>
    </submittedName>
</protein>
<dbReference type="GeneID" id="92037153"/>
<proteinExistence type="predicted"/>
<keyword evidence="3" id="KW-1185">Reference proteome</keyword>
<evidence type="ECO:0000313" key="3">
    <source>
        <dbReference type="Proteomes" id="UP001360953"/>
    </source>
</evidence>
<organism evidence="2 3">
    <name type="scientific">Phyllosticta citribraziliensis</name>
    <dbReference type="NCBI Taxonomy" id="989973"/>
    <lineage>
        <taxon>Eukaryota</taxon>
        <taxon>Fungi</taxon>
        <taxon>Dikarya</taxon>
        <taxon>Ascomycota</taxon>
        <taxon>Pezizomycotina</taxon>
        <taxon>Dothideomycetes</taxon>
        <taxon>Dothideomycetes incertae sedis</taxon>
        <taxon>Botryosphaeriales</taxon>
        <taxon>Phyllostictaceae</taxon>
        <taxon>Phyllosticta</taxon>
    </lineage>
</organism>
<sequence length="209" mass="24115">MARESVKSGSSLMASRVSTRRFCNKKIRESPHRRLTSRCRLGMARKTCIPIRTRFSRARGLHSSCSLIFSQLWPFWHQHVASGMPHKRIAPEHIFGAERQLVQLQCWEVALLDTTGWSATLRKHLESATSRPPLFSESKHPALTRNESDKRIGHQRHERSREGSSGPFAICSADMADTHKFQAQRAYLWMDRRQHHSEAFCWHSTMPTA</sequence>
<dbReference type="Proteomes" id="UP001360953">
    <property type="component" value="Unassembled WGS sequence"/>
</dbReference>
<reference evidence="2 3" key="1">
    <citation type="submission" date="2024-04" db="EMBL/GenBank/DDBJ databases">
        <title>Phyllosticta paracitricarpa is synonymous to the EU quarantine fungus P. citricarpa based on phylogenomic analyses.</title>
        <authorList>
            <consortium name="Lawrence Berkeley National Laboratory"/>
            <person name="Van ingen-buijs V.A."/>
            <person name="Van westerhoven A.C."/>
            <person name="Haridas S."/>
            <person name="Skiadas P."/>
            <person name="Martin F."/>
            <person name="Groenewald J.Z."/>
            <person name="Crous P.W."/>
            <person name="Seidl M.F."/>
        </authorList>
    </citation>
    <scope>NUCLEOTIDE SEQUENCE [LARGE SCALE GENOMIC DNA]</scope>
    <source>
        <strain evidence="2 3">CPC 17464</strain>
    </source>
</reference>
<feature type="region of interest" description="Disordered" evidence="1">
    <location>
        <begin position="129"/>
        <end position="169"/>
    </location>
</feature>
<dbReference type="RefSeq" id="XP_066651745.1">
    <property type="nucleotide sequence ID" value="XM_066804247.1"/>
</dbReference>